<dbReference type="InterPro" id="IPR050414">
    <property type="entry name" value="Fungal_M35_metalloproteases"/>
</dbReference>
<comment type="catalytic activity">
    <reaction evidence="1 13">
        <text>Preferential cleavage of bonds with hydrophobic residues in P1'. Also 3-Asn-|-Gln-4 and 8-Gly-|-Ser-9 bonds in insulin B chain.</text>
        <dbReference type="EC" id="3.4.24.39"/>
    </reaction>
</comment>
<evidence type="ECO:0000256" key="9">
    <source>
        <dbReference type="ARBA" id="ARBA00023049"/>
    </source>
</evidence>
<keyword evidence="10" id="KW-0865">Zymogen</keyword>
<comment type="similarity">
    <text evidence="2 13">Belongs to the peptidase M35 family.</text>
</comment>
<evidence type="ECO:0000256" key="1">
    <source>
        <dbReference type="ARBA" id="ARBA00001187"/>
    </source>
</evidence>
<dbReference type="InterPro" id="IPR001384">
    <property type="entry name" value="Peptidase_M35"/>
</dbReference>
<dbReference type="Proteomes" id="UP001187734">
    <property type="component" value="Unassembled WGS sequence"/>
</dbReference>
<sequence length="727" mass="80100">MRFLQTLASVACLAIGVQSHSPYKYARQSDNLIITLASVPGKATEVKATITNNGPVDLSLLKLGTFLDERPVEKVKLTDANGDVVPFMGIKLSLDYDGLRAKDYENLSAGSSIFRNVDLSTIYDLKPGTYSVHAEGAIPSVSGKTKQSTSISFKSQAISIKIDEASSAEVKQKASKRTILQEDSCTAEKLKATADGIRNCEKLARAAAADASDVHSARFVEYFKSNETQAREHVTGRLLAVAEECATSGSGNTRVFCSDEVGYCESDGPLIAYTTWVNGYITMCPLFYETRPPLPEKCHKQDHATTTIHEMTHARAVYEQEVSTQDYAYGYENATALDPLSCLYNADQYSLYANVVHKASYSITAFGHDALRVREILIRISIADTSPSSTAVLKSALALASFHRDDSLHTTSRYKVAALQKLAESTQSLIGIAESACHVAAGIVLCTLEVHQNSMKSSHWLWYACGATKIVKSAGLDEMKQDQDVTALVGWVHYCNTISRFSLRHWQPNITLDQIKGSDIGSETFHPAVCGEGQPESLSGKPHEILYLLSEVFNKVVATSDSLYNTDTYKNQLHVLDSRLRSLGESNDHEHTAKNKSDPTFDLVVELYRLATLIYLRRASSGILTTDQRFPGWVDQAFALLSQLPACQWPFPLLIFGCEAQTEEQRITILDIMQRTMENGQHRNIATAKQVIETVWKQSDLVLGDLDYVNKLGIILSSTQRSVPAFI</sequence>
<accession>A0AAE8SIC8</accession>
<evidence type="ECO:0000256" key="7">
    <source>
        <dbReference type="ARBA" id="ARBA00022801"/>
    </source>
</evidence>
<feature type="binding site" evidence="12">
    <location>
        <position position="313"/>
    </location>
    <ligand>
        <name>Zn(2+)</name>
        <dbReference type="ChEBI" id="CHEBI:29105"/>
        <note>catalytic</note>
    </ligand>
</feature>
<evidence type="ECO:0000256" key="11">
    <source>
        <dbReference type="PIRSR" id="PIRSR601384-1"/>
    </source>
</evidence>
<comment type="caution">
    <text evidence="14">The sequence shown here is derived from an EMBL/GenBank/DDBJ whole genome shotgun (WGS) entry which is preliminary data.</text>
</comment>
<feature type="chain" id="PRO_5041765917" description="Neutral protease 2" evidence="13">
    <location>
        <begin position="20"/>
        <end position="727"/>
    </location>
</feature>
<dbReference type="CDD" id="cd11008">
    <property type="entry name" value="M35_deuterolysin_like"/>
    <property type="match status" value="1"/>
</dbReference>
<dbReference type="GO" id="GO:0006508">
    <property type="term" value="P:proteolysis"/>
    <property type="evidence" value="ECO:0007669"/>
    <property type="project" value="UniProtKB-KW"/>
</dbReference>
<evidence type="ECO:0000313" key="14">
    <source>
        <dbReference type="EMBL" id="SPJ77926.1"/>
    </source>
</evidence>
<dbReference type="Pfam" id="PF02102">
    <property type="entry name" value="Peptidase_M35"/>
    <property type="match status" value="1"/>
</dbReference>
<gene>
    <name evidence="14" type="ORF">FTOL_06350</name>
</gene>
<evidence type="ECO:0000256" key="4">
    <source>
        <dbReference type="ARBA" id="ARBA00022685"/>
    </source>
</evidence>
<evidence type="ECO:0000256" key="10">
    <source>
        <dbReference type="ARBA" id="ARBA00023145"/>
    </source>
</evidence>
<keyword evidence="6 13" id="KW-0732">Signal</keyword>
<keyword evidence="4 13" id="KW-0165">Cleavage on pair of basic residues</keyword>
<feature type="active site" evidence="11">
    <location>
        <position position="310"/>
    </location>
</feature>
<keyword evidence="13" id="KW-0964">Secreted</keyword>
<evidence type="ECO:0000313" key="15">
    <source>
        <dbReference type="Proteomes" id="UP001187734"/>
    </source>
</evidence>
<dbReference type="InterPro" id="IPR024079">
    <property type="entry name" value="MetalloPept_cat_dom_sf"/>
</dbReference>
<keyword evidence="7 13" id="KW-0378">Hydrolase</keyword>
<dbReference type="EC" id="3.4.24.39" evidence="13"/>
<dbReference type="Gene3D" id="2.60.40.2970">
    <property type="match status" value="1"/>
</dbReference>
<protein>
    <recommendedName>
        <fullName evidence="13">Neutral protease 2</fullName>
        <ecNumber evidence="13">3.4.24.39</ecNumber>
    </recommendedName>
    <alternativeName>
        <fullName evidence="13">Deuterolysin</fullName>
    </alternativeName>
</protein>
<keyword evidence="9 13" id="KW-0482">Metalloprotease</keyword>
<evidence type="ECO:0000256" key="8">
    <source>
        <dbReference type="ARBA" id="ARBA00022833"/>
    </source>
</evidence>
<feature type="signal peptide" evidence="13">
    <location>
        <begin position="1"/>
        <end position="19"/>
    </location>
</feature>
<reference evidence="14" key="1">
    <citation type="submission" date="2018-03" db="EMBL/GenBank/DDBJ databases">
        <authorList>
            <person name="Guldener U."/>
        </authorList>
    </citation>
    <scope>NUCLEOTIDE SEQUENCE</scope>
</reference>
<evidence type="ECO:0000256" key="2">
    <source>
        <dbReference type="ARBA" id="ARBA00010279"/>
    </source>
</evidence>
<dbReference type="SUPFAM" id="SSF55486">
    <property type="entry name" value="Metalloproteases ('zincins'), catalytic domain"/>
    <property type="match status" value="1"/>
</dbReference>
<evidence type="ECO:0000256" key="12">
    <source>
        <dbReference type="PIRSR" id="PIRSR601384-2"/>
    </source>
</evidence>
<evidence type="ECO:0000256" key="6">
    <source>
        <dbReference type="ARBA" id="ARBA00022729"/>
    </source>
</evidence>
<dbReference type="EMBL" id="ONZP01000211">
    <property type="protein sequence ID" value="SPJ77926.1"/>
    <property type="molecule type" value="Genomic_DNA"/>
</dbReference>
<dbReference type="GO" id="GO:0004222">
    <property type="term" value="F:metalloendopeptidase activity"/>
    <property type="evidence" value="ECO:0007669"/>
    <property type="project" value="InterPro"/>
</dbReference>
<name>A0AAE8SIC8_9HYPO</name>
<comment type="function">
    <text evidence="13">Secreted metalloproteinase that allows assimilation of proteinaceous substrates. Shows high activities on basic nuclear substrates such as histone and protamine.</text>
</comment>
<comment type="subcellular location">
    <subcellularLocation>
        <location evidence="13">Secreted</location>
    </subcellularLocation>
</comment>
<dbReference type="PRINTS" id="PR00768">
    <property type="entry name" value="DEUTEROLYSIN"/>
</dbReference>
<keyword evidence="8 12" id="KW-0862">Zinc</keyword>
<evidence type="ECO:0000256" key="3">
    <source>
        <dbReference type="ARBA" id="ARBA00022670"/>
    </source>
</evidence>
<dbReference type="PANTHER" id="PTHR37016:SF3">
    <property type="entry name" value="NEUTRAL PROTEASE 2-RELATED"/>
    <property type="match status" value="1"/>
</dbReference>
<comment type="cofactor">
    <cofactor evidence="12 13">
        <name>Zn(2+)</name>
        <dbReference type="ChEBI" id="CHEBI:29105"/>
    </cofactor>
    <text evidence="12 13">Binds 1 zinc ion per subunit.</text>
</comment>
<dbReference type="AlphaFoldDB" id="A0AAE8SIC8"/>
<proteinExistence type="inferred from homology"/>
<dbReference type="GO" id="GO:0046872">
    <property type="term" value="F:metal ion binding"/>
    <property type="evidence" value="ECO:0007669"/>
    <property type="project" value="UniProtKB-KW"/>
</dbReference>
<feature type="binding site" evidence="12">
    <location>
        <position position="309"/>
    </location>
    <ligand>
        <name>Zn(2+)</name>
        <dbReference type="ChEBI" id="CHEBI:29105"/>
        <note>catalytic</note>
    </ligand>
</feature>
<dbReference type="Gene3D" id="3.40.390.10">
    <property type="entry name" value="Collagenase (Catalytic Domain)"/>
    <property type="match status" value="1"/>
</dbReference>
<evidence type="ECO:0000256" key="5">
    <source>
        <dbReference type="ARBA" id="ARBA00022723"/>
    </source>
</evidence>
<keyword evidence="15" id="KW-1185">Reference proteome</keyword>
<evidence type="ECO:0000256" key="13">
    <source>
        <dbReference type="RuleBase" id="RU361126"/>
    </source>
</evidence>
<dbReference type="GO" id="GO:0005576">
    <property type="term" value="C:extracellular region"/>
    <property type="evidence" value="ECO:0007669"/>
    <property type="project" value="UniProtKB-SubCell"/>
</dbReference>
<dbReference type="PANTHER" id="PTHR37016">
    <property type="match status" value="1"/>
</dbReference>
<keyword evidence="5 12" id="KW-0479">Metal-binding</keyword>
<keyword evidence="3 13" id="KW-0645">Protease</keyword>
<feature type="binding site" evidence="12">
    <location>
        <position position="326"/>
    </location>
    <ligand>
        <name>Zn(2+)</name>
        <dbReference type="ChEBI" id="CHEBI:29105"/>
        <note>catalytic</note>
    </ligand>
</feature>
<organism evidence="14 15">
    <name type="scientific">Fusarium torulosum</name>
    <dbReference type="NCBI Taxonomy" id="33205"/>
    <lineage>
        <taxon>Eukaryota</taxon>
        <taxon>Fungi</taxon>
        <taxon>Dikarya</taxon>
        <taxon>Ascomycota</taxon>
        <taxon>Pezizomycotina</taxon>
        <taxon>Sordariomycetes</taxon>
        <taxon>Hypocreomycetidae</taxon>
        <taxon>Hypocreales</taxon>
        <taxon>Nectriaceae</taxon>
        <taxon>Fusarium</taxon>
    </lineage>
</organism>